<reference evidence="1" key="2">
    <citation type="submission" date="2025-09" db="UniProtKB">
        <authorList>
            <consortium name="EnsemblPlants"/>
        </authorList>
    </citation>
    <scope>IDENTIFICATION</scope>
</reference>
<name>A0ACD5XCK3_AVESA</name>
<dbReference type="EnsemblPlants" id="AVESA.00010b.r2.4DG0773500.1">
    <property type="protein sequence ID" value="AVESA.00010b.r2.4DG0773500.1.CDS"/>
    <property type="gene ID" value="AVESA.00010b.r2.4DG0773500"/>
</dbReference>
<organism evidence="1 2">
    <name type="scientific">Avena sativa</name>
    <name type="common">Oat</name>
    <dbReference type="NCBI Taxonomy" id="4498"/>
    <lineage>
        <taxon>Eukaryota</taxon>
        <taxon>Viridiplantae</taxon>
        <taxon>Streptophyta</taxon>
        <taxon>Embryophyta</taxon>
        <taxon>Tracheophyta</taxon>
        <taxon>Spermatophyta</taxon>
        <taxon>Magnoliopsida</taxon>
        <taxon>Liliopsida</taxon>
        <taxon>Poales</taxon>
        <taxon>Poaceae</taxon>
        <taxon>BOP clade</taxon>
        <taxon>Pooideae</taxon>
        <taxon>Poodae</taxon>
        <taxon>Poeae</taxon>
        <taxon>Poeae Chloroplast Group 1 (Aveneae type)</taxon>
        <taxon>Aveninae</taxon>
        <taxon>Avena</taxon>
    </lineage>
</organism>
<protein>
    <submittedName>
        <fullName evidence="1">Uncharacterized protein</fullName>
    </submittedName>
</protein>
<dbReference type="Proteomes" id="UP001732700">
    <property type="component" value="Chromosome 4D"/>
</dbReference>
<evidence type="ECO:0000313" key="1">
    <source>
        <dbReference type="EnsemblPlants" id="AVESA.00010b.r2.4DG0773500.1.CDS"/>
    </source>
</evidence>
<proteinExistence type="predicted"/>
<evidence type="ECO:0000313" key="2">
    <source>
        <dbReference type="Proteomes" id="UP001732700"/>
    </source>
</evidence>
<accession>A0ACD5XCK3</accession>
<keyword evidence="2" id="KW-1185">Reference proteome</keyword>
<sequence length="448" mass="49481">MDDKGEEAPAASKRRKKSPYMPHEIVWEILTRLPVESLLRFSCVCKAWRSTILGDTSFQRTHLRLQKPFLLVSPHTVEDRTLTHIDKIGLYRLDDDNQQGATVPLVYATDDVSSDESMDGFAHCDGLVLLPGKATVRVLNPATRRALTLPRNSPGADAPRLGPGIILPMHQALGLGHDPRSNAYKVARFYYRSMWHRSPVTGGSDYTIATEVFTIGTDVHWRETTAQPPYPIIAGVTATFFKGFLLCFINERALGDAAPGLLRFRLEDEAFGVMPQPPCCPRMQHAKPVLAELRGELCLACGSTDKKTIRMWMCDNVENPRWDQPPTPSTAAERAVNPQKKKRQRGQFGPPPRHFAVSESLPPERSSPPAPCTRPPPSAPDKAGVYAAEKELVVSSPIPSLLPNEASAPAADLVVSPPTSSLHPRRICRRPLSPRDTTTAARFHNFAC</sequence>
<reference evidence="1" key="1">
    <citation type="submission" date="2021-05" db="EMBL/GenBank/DDBJ databases">
        <authorList>
            <person name="Scholz U."/>
            <person name="Mascher M."/>
            <person name="Fiebig A."/>
        </authorList>
    </citation>
    <scope>NUCLEOTIDE SEQUENCE [LARGE SCALE GENOMIC DNA]</scope>
</reference>